<dbReference type="AlphaFoldDB" id="A0A0F9TRR0"/>
<evidence type="ECO:0000256" key="1">
    <source>
        <dbReference type="SAM" id="MobiDB-lite"/>
    </source>
</evidence>
<feature type="compositionally biased region" description="Low complexity" evidence="1">
    <location>
        <begin position="34"/>
        <end position="45"/>
    </location>
</feature>
<accession>A0A0F9TRR0</accession>
<gene>
    <name evidence="2" type="ORF">LCGC14_0619530</name>
</gene>
<feature type="region of interest" description="Disordered" evidence="1">
    <location>
        <begin position="34"/>
        <end position="59"/>
    </location>
</feature>
<organism evidence="2">
    <name type="scientific">marine sediment metagenome</name>
    <dbReference type="NCBI Taxonomy" id="412755"/>
    <lineage>
        <taxon>unclassified sequences</taxon>
        <taxon>metagenomes</taxon>
        <taxon>ecological metagenomes</taxon>
    </lineage>
</organism>
<protein>
    <submittedName>
        <fullName evidence="2">Uncharacterized protein</fullName>
    </submittedName>
</protein>
<evidence type="ECO:0000313" key="2">
    <source>
        <dbReference type="EMBL" id="KKN51776.1"/>
    </source>
</evidence>
<feature type="compositionally biased region" description="Polar residues" evidence="1">
    <location>
        <begin position="46"/>
        <end position="59"/>
    </location>
</feature>
<comment type="caution">
    <text evidence="2">The sequence shown here is derived from an EMBL/GenBank/DDBJ whole genome shotgun (WGS) entry which is preliminary data.</text>
</comment>
<reference evidence="2" key="1">
    <citation type="journal article" date="2015" name="Nature">
        <title>Complex archaea that bridge the gap between prokaryotes and eukaryotes.</title>
        <authorList>
            <person name="Spang A."/>
            <person name="Saw J.H."/>
            <person name="Jorgensen S.L."/>
            <person name="Zaremba-Niedzwiedzka K."/>
            <person name="Martijn J."/>
            <person name="Lind A.E."/>
            <person name="van Eijk R."/>
            <person name="Schleper C."/>
            <person name="Guy L."/>
            <person name="Ettema T.J."/>
        </authorList>
    </citation>
    <scope>NUCLEOTIDE SEQUENCE</scope>
</reference>
<dbReference type="EMBL" id="LAZR01001049">
    <property type="protein sequence ID" value="KKN51776.1"/>
    <property type="molecule type" value="Genomic_DNA"/>
</dbReference>
<sequence length="160" mass="17653">MKCKYEYCHNEAQGSGAYCSNSCRAQHSRRNKSSATLESSATSEAQHSSATWPDGSTEQGLMSHETLVDINRACGDYLDDPILTQSMLDSLPVGVSRPTSQPDAGTAELTANQLHSKVDNYIGPQWKHSTEYAEVIYRLITWTKQELIEAGQTVPQWKAA</sequence>
<proteinExistence type="predicted"/>
<name>A0A0F9TRR0_9ZZZZ</name>